<organism evidence="1">
    <name type="scientific">Arundo donax</name>
    <name type="common">Giant reed</name>
    <name type="synonym">Donax arundinaceus</name>
    <dbReference type="NCBI Taxonomy" id="35708"/>
    <lineage>
        <taxon>Eukaryota</taxon>
        <taxon>Viridiplantae</taxon>
        <taxon>Streptophyta</taxon>
        <taxon>Embryophyta</taxon>
        <taxon>Tracheophyta</taxon>
        <taxon>Spermatophyta</taxon>
        <taxon>Magnoliopsida</taxon>
        <taxon>Liliopsida</taxon>
        <taxon>Poales</taxon>
        <taxon>Poaceae</taxon>
        <taxon>PACMAD clade</taxon>
        <taxon>Arundinoideae</taxon>
        <taxon>Arundineae</taxon>
        <taxon>Arundo</taxon>
    </lineage>
</organism>
<name>A0A0A8Y035_ARUDO</name>
<proteinExistence type="predicted"/>
<protein>
    <submittedName>
        <fullName evidence="1">Uncharacterized protein</fullName>
    </submittedName>
</protein>
<evidence type="ECO:0000313" key="1">
    <source>
        <dbReference type="EMBL" id="JAD18383.1"/>
    </source>
</evidence>
<dbReference type="AlphaFoldDB" id="A0A0A8Y035"/>
<accession>A0A0A8Y035</accession>
<dbReference type="EMBL" id="GBRH01279512">
    <property type="protein sequence ID" value="JAD18383.1"/>
    <property type="molecule type" value="Transcribed_RNA"/>
</dbReference>
<sequence length="32" mass="3797">MVLWKHQGIERHLSLNKAEFCIIHVPLIRSNI</sequence>
<reference evidence="1" key="1">
    <citation type="submission" date="2014-09" db="EMBL/GenBank/DDBJ databases">
        <authorList>
            <person name="Magalhaes I.L.F."/>
            <person name="Oliveira U."/>
            <person name="Santos F.R."/>
            <person name="Vidigal T.H.D.A."/>
            <person name="Brescovit A.D."/>
            <person name="Santos A.J."/>
        </authorList>
    </citation>
    <scope>NUCLEOTIDE SEQUENCE</scope>
    <source>
        <tissue evidence="1">Shoot tissue taken approximately 20 cm above the soil surface</tissue>
    </source>
</reference>
<reference evidence="1" key="2">
    <citation type="journal article" date="2015" name="Data Brief">
        <title>Shoot transcriptome of the giant reed, Arundo donax.</title>
        <authorList>
            <person name="Barrero R.A."/>
            <person name="Guerrero F.D."/>
            <person name="Moolhuijzen P."/>
            <person name="Goolsby J.A."/>
            <person name="Tidwell J."/>
            <person name="Bellgard S.E."/>
            <person name="Bellgard M.I."/>
        </authorList>
    </citation>
    <scope>NUCLEOTIDE SEQUENCE</scope>
    <source>
        <tissue evidence="1">Shoot tissue taken approximately 20 cm above the soil surface</tissue>
    </source>
</reference>